<dbReference type="PANTHER" id="PTHR33693:SF1">
    <property type="entry name" value="TYPE-4 URACIL-DNA GLYCOSYLASE"/>
    <property type="match status" value="1"/>
</dbReference>
<dbReference type="CDD" id="cd10030">
    <property type="entry name" value="UDG-F4_TTUDGA_SPO1dp_like"/>
    <property type="match status" value="1"/>
</dbReference>
<dbReference type="GO" id="GO:0006281">
    <property type="term" value="P:DNA repair"/>
    <property type="evidence" value="ECO:0007669"/>
    <property type="project" value="UniProtKB-KW"/>
</dbReference>
<dbReference type="InterPro" id="IPR036895">
    <property type="entry name" value="Uracil-DNA_glycosylase-like_sf"/>
</dbReference>
<dbReference type="SUPFAM" id="SSF53098">
    <property type="entry name" value="Ribonuclease H-like"/>
    <property type="match status" value="1"/>
</dbReference>
<keyword evidence="9" id="KW-0408">Iron</keyword>
<dbReference type="GO" id="GO:0004844">
    <property type="term" value="F:uracil DNA N-glycosylase activity"/>
    <property type="evidence" value="ECO:0007669"/>
    <property type="project" value="UniProtKB-EC"/>
</dbReference>
<dbReference type="SUPFAM" id="SSF52141">
    <property type="entry name" value="Uracil-DNA glycosylase-like"/>
    <property type="match status" value="1"/>
</dbReference>
<keyword evidence="5" id="KW-0004">4Fe-4S</keyword>
<comment type="catalytic activity">
    <reaction evidence="1">
        <text>Hydrolyzes single-stranded DNA or mismatched double-stranded DNA and polynucleotides, releasing free uracil.</text>
        <dbReference type="EC" id="3.2.2.27"/>
    </reaction>
</comment>
<evidence type="ECO:0000256" key="10">
    <source>
        <dbReference type="ARBA" id="ARBA00023014"/>
    </source>
</evidence>
<keyword evidence="10" id="KW-0411">Iron-sulfur</keyword>
<protein>
    <recommendedName>
        <fullName evidence="4">Type-4 uracil-DNA glycosylase</fullName>
        <ecNumber evidence="3">3.2.2.27</ecNumber>
    </recommendedName>
</protein>
<sequence>MVKLFNKDCTRCSLSNRPRNDGLAVCVPGEGPVPCDILFYGEAPGQREEQENRPFVGEAGSELDGLFGQAGIDRRDIRISNIVRCRPPNNRTPSKDEVNACMFYTVHELQVVKPKIIIALGGSALKALTGKSKVGENRGKAISLLPEYRNATKVLPTYHPAAYLHNPSAKEVYSKAIIEDMRMAARIANGGGSAPDVVTTFDTKKKLRRTLKLLSRCDLLTCDLEWEVLEGKREEPDGMWPWSKRAGRAPRAVSASLAGRVDGAVVACAVPFGAGYDKVLRAIIERVPTVYHNAMADLIWLYHLGWKPKLGGDTLLLASLLNLDTSLALKVLAAMLTDMPPGWGEGAPVGKMPSTKEEWLRLLIYNGKDAIATLLLLERLLRMFEERGRENVLPLYEHVLLPAVVILAKSALAGTPIDQKMLAKVDAKAKNRIAEMVKEVGDALGVQGDAKTYEKVIGSGEQLGPYIERAAKVVLPRTPKKQTTSVTNDVLGQIKKRHHSISTLIDLRAMQKFKSGYTSPWRWLLTTQGDKRLHTVYRLAHTRSGRSSAQGEIGYTFQQFPRRAKIRRLIKARKGWKILSVDQSLLELRIAAWKANERRMIQFLQDGVDMHKATAGWIKALDRGMTLKQYLAELDDWLPTITYEERYGAKAYNFGLLFGGGPGVVVRTARKNYGIKFSPEKAETGYDAYFQLYPDLVPWHDSCVAFVEQGWVETGFHRIRNLNVENEDAEGKLRKAINDPVQADASDISLCCMNYTWELLYEKFGADIEQLAEPIGFFHDAHQIHFNADIEESLVAVVRQAWEHPPLGRVGVELPVPLVADIKVGRRWIS</sequence>
<dbReference type="Gene3D" id="1.10.150.20">
    <property type="entry name" value="5' to 3' exonuclease, C-terminal subdomain"/>
    <property type="match status" value="1"/>
</dbReference>
<evidence type="ECO:0000256" key="4">
    <source>
        <dbReference type="ARBA" id="ARBA00019403"/>
    </source>
</evidence>
<dbReference type="InterPro" id="IPR012337">
    <property type="entry name" value="RNaseH-like_sf"/>
</dbReference>
<dbReference type="InterPro" id="IPR043502">
    <property type="entry name" value="DNA/RNA_pol_sf"/>
</dbReference>
<dbReference type="SMART" id="SM00986">
    <property type="entry name" value="UDG"/>
    <property type="match status" value="1"/>
</dbReference>
<dbReference type="Pfam" id="PF03167">
    <property type="entry name" value="UDG"/>
    <property type="match status" value="1"/>
</dbReference>
<evidence type="ECO:0000256" key="6">
    <source>
        <dbReference type="ARBA" id="ARBA00022723"/>
    </source>
</evidence>
<dbReference type="InterPro" id="IPR002298">
    <property type="entry name" value="DNA_polymerase_A"/>
</dbReference>
<reference evidence="14" key="1">
    <citation type="journal article" date="2015" name="Nature">
        <title>Complex archaea that bridge the gap between prokaryotes and eukaryotes.</title>
        <authorList>
            <person name="Spang A."/>
            <person name="Saw J.H."/>
            <person name="Jorgensen S.L."/>
            <person name="Zaremba-Niedzwiedzka K."/>
            <person name="Martijn J."/>
            <person name="Lind A.E."/>
            <person name="van Eijk R."/>
            <person name="Schleper C."/>
            <person name="Guy L."/>
            <person name="Ettema T.J."/>
        </authorList>
    </citation>
    <scope>NUCLEOTIDE SEQUENCE</scope>
</reference>
<keyword evidence="8" id="KW-0378">Hydrolase</keyword>
<dbReference type="GO" id="GO:0003887">
    <property type="term" value="F:DNA-directed DNA polymerase activity"/>
    <property type="evidence" value="ECO:0007669"/>
    <property type="project" value="InterPro"/>
</dbReference>
<evidence type="ECO:0000256" key="1">
    <source>
        <dbReference type="ARBA" id="ARBA00001400"/>
    </source>
</evidence>
<dbReference type="Gene3D" id="3.30.420.10">
    <property type="entry name" value="Ribonuclease H-like superfamily/Ribonuclease H"/>
    <property type="match status" value="1"/>
</dbReference>
<proteinExistence type="inferred from homology"/>
<dbReference type="EMBL" id="LAZR01002756">
    <property type="protein sequence ID" value="KKN25971.1"/>
    <property type="molecule type" value="Genomic_DNA"/>
</dbReference>
<dbReference type="Gene3D" id="3.30.70.370">
    <property type="match status" value="1"/>
</dbReference>
<dbReference type="GO" id="GO:0006261">
    <property type="term" value="P:DNA-templated DNA replication"/>
    <property type="evidence" value="ECO:0007669"/>
    <property type="project" value="InterPro"/>
</dbReference>
<evidence type="ECO:0000256" key="7">
    <source>
        <dbReference type="ARBA" id="ARBA00022763"/>
    </source>
</evidence>
<dbReference type="PANTHER" id="PTHR33693">
    <property type="entry name" value="TYPE-5 URACIL-DNA GLYCOSYLASE"/>
    <property type="match status" value="1"/>
</dbReference>
<evidence type="ECO:0000259" key="12">
    <source>
        <dbReference type="SMART" id="SM00482"/>
    </source>
</evidence>
<gene>
    <name evidence="14" type="ORF">LCGC14_0879400</name>
</gene>
<dbReference type="InterPro" id="IPR005122">
    <property type="entry name" value="Uracil-DNA_glycosylase-like"/>
</dbReference>
<dbReference type="Gene3D" id="1.20.1060.10">
    <property type="entry name" value="Taq DNA Polymerase, Chain T, domain 4"/>
    <property type="match status" value="1"/>
</dbReference>
<dbReference type="SMART" id="SM00482">
    <property type="entry name" value="POLAc"/>
    <property type="match status" value="1"/>
</dbReference>
<keyword evidence="7" id="KW-0227">DNA damage</keyword>
<dbReference type="InterPro" id="IPR051536">
    <property type="entry name" value="UDG_Type-4/5"/>
</dbReference>
<dbReference type="GO" id="GO:0046872">
    <property type="term" value="F:metal ion binding"/>
    <property type="evidence" value="ECO:0007669"/>
    <property type="project" value="UniProtKB-KW"/>
</dbReference>
<comment type="similarity">
    <text evidence="2">Belongs to the uracil-DNA glycosylase (UDG) superfamily. Type 4 (UDGa) family.</text>
</comment>
<keyword evidence="6" id="KW-0479">Metal-binding</keyword>
<dbReference type="InterPro" id="IPR005273">
    <property type="entry name" value="Ura-DNA_glyco_family4"/>
</dbReference>
<organism evidence="14">
    <name type="scientific">marine sediment metagenome</name>
    <dbReference type="NCBI Taxonomy" id="412755"/>
    <lineage>
        <taxon>unclassified sequences</taxon>
        <taxon>metagenomes</taxon>
        <taxon>ecological metagenomes</taxon>
    </lineage>
</organism>
<accession>A0A0F9RLW3</accession>
<name>A0A0F9RLW3_9ZZZZ</name>
<evidence type="ECO:0000256" key="3">
    <source>
        <dbReference type="ARBA" id="ARBA00012030"/>
    </source>
</evidence>
<dbReference type="EC" id="3.2.2.27" evidence="3"/>
<dbReference type="InterPro" id="IPR036397">
    <property type="entry name" value="RNaseH_sf"/>
</dbReference>
<comment type="caution">
    <text evidence="14">The sequence shown here is derived from an EMBL/GenBank/DDBJ whole genome shotgun (WGS) entry which is preliminary data.</text>
</comment>
<evidence type="ECO:0000256" key="11">
    <source>
        <dbReference type="ARBA" id="ARBA00023204"/>
    </source>
</evidence>
<dbReference type="NCBIfam" id="TIGR00758">
    <property type="entry name" value="UDG_fam4"/>
    <property type="match status" value="1"/>
</dbReference>
<feature type="domain" description="Uracil-DNA glycosylase-like" evidence="13">
    <location>
        <begin position="28"/>
        <end position="182"/>
    </location>
</feature>
<dbReference type="SUPFAM" id="SSF56672">
    <property type="entry name" value="DNA/RNA polymerases"/>
    <property type="match status" value="1"/>
</dbReference>
<dbReference type="InterPro" id="IPR001098">
    <property type="entry name" value="DNA-dir_DNA_pol_A_palm_dom"/>
</dbReference>
<keyword evidence="11" id="KW-0234">DNA repair</keyword>
<evidence type="ECO:0000256" key="9">
    <source>
        <dbReference type="ARBA" id="ARBA00023004"/>
    </source>
</evidence>
<dbReference type="AlphaFoldDB" id="A0A0F9RLW3"/>
<evidence type="ECO:0000256" key="8">
    <source>
        <dbReference type="ARBA" id="ARBA00022801"/>
    </source>
</evidence>
<dbReference type="GO" id="GO:0051539">
    <property type="term" value="F:4 iron, 4 sulfur cluster binding"/>
    <property type="evidence" value="ECO:0007669"/>
    <property type="project" value="UniProtKB-KW"/>
</dbReference>
<dbReference type="GO" id="GO:0003677">
    <property type="term" value="F:DNA binding"/>
    <property type="evidence" value="ECO:0007669"/>
    <property type="project" value="InterPro"/>
</dbReference>
<dbReference type="Gene3D" id="3.40.470.10">
    <property type="entry name" value="Uracil-DNA glycosylase-like domain"/>
    <property type="match status" value="1"/>
</dbReference>
<dbReference type="SMART" id="SM00987">
    <property type="entry name" value="UreE_C"/>
    <property type="match status" value="1"/>
</dbReference>
<evidence type="ECO:0000259" key="13">
    <source>
        <dbReference type="SMART" id="SM00986"/>
    </source>
</evidence>
<feature type="domain" description="DNA-directed DNA polymerase family A palm" evidence="12">
    <location>
        <begin position="565"/>
        <end position="770"/>
    </location>
</feature>
<dbReference type="PRINTS" id="PR00868">
    <property type="entry name" value="DNAPOLI"/>
</dbReference>
<evidence type="ECO:0000256" key="2">
    <source>
        <dbReference type="ARBA" id="ARBA00006521"/>
    </source>
</evidence>
<evidence type="ECO:0000313" key="14">
    <source>
        <dbReference type="EMBL" id="KKN25971.1"/>
    </source>
</evidence>
<dbReference type="Pfam" id="PF00476">
    <property type="entry name" value="DNA_pol_A"/>
    <property type="match status" value="1"/>
</dbReference>
<evidence type="ECO:0000256" key="5">
    <source>
        <dbReference type="ARBA" id="ARBA00022485"/>
    </source>
</evidence>